<proteinExistence type="predicted"/>
<sequence length="74" mass="8304">MISRNLVKVGGYTKDPSGVRTELDFLRKVEKANQGTKAQIRTKLMHGKDEMATATWLMSGIESTTLWFPPSKGY</sequence>
<organism evidence="1 2">
    <name type="scientific">Ustilaginoidea virens</name>
    <name type="common">Rice false smut fungus</name>
    <name type="synonym">Villosiclava virens</name>
    <dbReference type="NCBI Taxonomy" id="1159556"/>
    <lineage>
        <taxon>Eukaryota</taxon>
        <taxon>Fungi</taxon>
        <taxon>Dikarya</taxon>
        <taxon>Ascomycota</taxon>
        <taxon>Pezizomycotina</taxon>
        <taxon>Sordariomycetes</taxon>
        <taxon>Hypocreomycetidae</taxon>
        <taxon>Hypocreales</taxon>
        <taxon>Clavicipitaceae</taxon>
        <taxon>Ustilaginoidea</taxon>
    </lineage>
</organism>
<evidence type="ECO:0000313" key="2">
    <source>
        <dbReference type="Proteomes" id="UP000027002"/>
    </source>
</evidence>
<dbReference type="KEGG" id="uvi:66061696"/>
<evidence type="ECO:0000313" key="1">
    <source>
        <dbReference type="EMBL" id="QUC16677.1"/>
    </source>
</evidence>
<accession>A0A8E5HJZ8</accession>
<reference evidence="1" key="1">
    <citation type="submission" date="2020-03" db="EMBL/GenBank/DDBJ databases">
        <title>A mixture of massive structural variations and highly conserved coding sequences in Ustilaginoidea virens genome.</title>
        <authorList>
            <person name="Zhang K."/>
            <person name="Zhao Z."/>
            <person name="Zhang Z."/>
            <person name="Li Y."/>
            <person name="Hsiang T."/>
            <person name="Sun W."/>
        </authorList>
    </citation>
    <scope>NUCLEOTIDE SEQUENCE</scope>
    <source>
        <strain evidence="1">UV-8b</strain>
    </source>
</reference>
<dbReference type="EMBL" id="CP072753">
    <property type="protein sequence ID" value="QUC16677.1"/>
    <property type="molecule type" value="Genomic_DNA"/>
</dbReference>
<gene>
    <name evidence="1" type="ORF">UV8b_00918</name>
</gene>
<dbReference type="Proteomes" id="UP000027002">
    <property type="component" value="Chromosome 1"/>
</dbReference>
<name>A0A8E5HJZ8_USTVR</name>
<dbReference type="AlphaFoldDB" id="A0A8E5HJZ8"/>
<dbReference type="GeneID" id="66061696"/>
<keyword evidence="2" id="KW-1185">Reference proteome</keyword>
<dbReference type="RefSeq" id="XP_042994350.1">
    <property type="nucleotide sequence ID" value="XM_043138416.1"/>
</dbReference>
<protein>
    <submittedName>
        <fullName evidence="1">Uncharacterized protein</fullName>
    </submittedName>
</protein>